<evidence type="ECO:0000313" key="3">
    <source>
        <dbReference type="Proteomes" id="UP000008152"/>
    </source>
</evidence>
<dbReference type="PATRIC" id="fig|338187.36.peg.3843"/>
<organism evidence="2 3">
    <name type="scientific">Vibrio campbellii (strain ATCC BAA-1116)</name>
    <dbReference type="NCBI Taxonomy" id="2902295"/>
    <lineage>
        <taxon>Bacteria</taxon>
        <taxon>Pseudomonadati</taxon>
        <taxon>Pseudomonadota</taxon>
        <taxon>Gammaproteobacteria</taxon>
        <taxon>Vibrionales</taxon>
        <taxon>Vibrionaceae</taxon>
        <taxon>Vibrio</taxon>
    </lineage>
</organism>
<evidence type="ECO:0000313" key="2">
    <source>
        <dbReference type="EMBL" id="ABU72868.1"/>
    </source>
</evidence>
<feature type="region of interest" description="Disordered" evidence="1">
    <location>
        <begin position="31"/>
        <end position="55"/>
    </location>
</feature>
<dbReference type="Proteomes" id="UP000008152">
    <property type="component" value="Chromosome II"/>
</dbReference>
<dbReference type="AlphaFoldDB" id="A7N2V7"/>
<feature type="compositionally biased region" description="Basic and acidic residues" evidence="1">
    <location>
        <begin position="46"/>
        <end position="55"/>
    </location>
</feature>
<name>A7N2V7_VIBC1</name>
<evidence type="ECO:0000256" key="1">
    <source>
        <dbReference type="SAM" id="MobiDB-lite"/>
    </source>
</evidence>
<proteinExistence type="predicted"/>
<sequence length="67" mass="7815">MSAKKRLEKRSSDGYRYTQVTSRCRIQSVVIDSRSRKTTPRNSLSLDHKSSDQETLRVRSPQGWFVI</sequence>
<dbReference type="KEGG" id="vha:VIBHAR_04960"/>
<reference evidence="2 3" key="1">
    <citation type="submission" date="2007-08" db="EMBL/GenBank/DDBJ databases">
        <authorList>
            <consortium name="The Vibrio harveyi Genome Sequencing Project"/>
            <person name="Bassler B."/>
            <person name="Clifton S.W."/>
            <person name="Fulton L."/>
            <person name="Delehaunty K."/>
            <person name="Fronick C."/>
            <person name="Harrison M."/>
            <person name="Markivic C."/>
            <person name="Fulton R."/>
            <person name="Tin-Wollam A.-M."/>
            <person name="Shah N."/>
            <person name="Pepin K."/>
            <person name="Nash W."/>
            <person name="Thiruvilangam P."/>
            <person name="Bhonagiri V."/>
            <person name="Waters C."/>
            <person name="Tu K.C."/>
            <person name="Irgon J."/>
            <person name="Wilson R.K."/>
        </authorList>
    </citation>
    <scope>NUCLEOTIDE SEQUENCE [LARGE SCALE GENOMIC DNA]</scope>
    <source>
        <strain evidence="3">ATCC BAA-1116 / BB120</strain>
    </source>
</reference>
<gene>
    <name evidence="2" type="ordered locus">VIBHAR_04960</name>
</gene>
<protein>
    <submittedName>
        <fullName evidence="2">Uncharacterized protein</fullName>
    </submittedName>
</protein>
<dbReference type="EMBL" id="CP000790">
    <property type="protein sequence ID" value="ABU72868.1"/>
    <property type="molecule type" value="Genomic_DNA"/>
</dbReference>
<accession>A7N2V7</accession>